<dbReference type="InterPro" id="IPR012394">
    <property type="entry name" value="Aldehyde_DH_NAD(P)"/>
</dbReference>
<gene>
    <name evidence="2" type="ORF">DFH08DRAFT_805951</name>
</gene>
<organism evidence="2 3">
    <name type="scientific">Mycena albidolilacea</name>
    <dbReference type="NCBI Taxonomy" id="1033008"/>
    <lineage>
        <taxon>Eukaryota</taxon>
        <taxon>Fungi</taxon>
        <taxon>Dikarya</taxon>
        <taxon>Basidiomycota</taxon>
        <taxon>Agaricomycotina</taxon>
        <taxon>Agaricomycetes</taxon>
        <taxon>Agaricomycetidae</taxon>
        <taxon>Agaricales</taxon>
        <taxon>Marasmiineae</taxon>
        <taxon>Mycenaceae</taxon>
        <taxon>Mycena</taxon>
    </lineage>
</organism>
<dbReference type="GO" id="GO:0006081">
    <property type="term" value="P:aldehyde metabolic process"/>
    <property type="evidence" value="ECO:0007669"/>
    <property type="project" value="InterPro"/>
</dbReference>
<dbReference type="PANTHER" id="PTHR43570">
    <property type="entry name" value="ALDEHYDE DEHYDROGENASE"/>
    <property type="match status" value="1"/>
</dbReference>
<comment type="caution">
    <text evidence="2">The sequence shown here is derived from an EMBL/GenBank/DDBJ whole genome shotgun (WGS) entry which is preliminary data.</text>
</comment>
<keyword evidence="3" id="KW-1185">Reference proteome</keyword>
<evidence type="ECO:0000256" key="1">
    <source>
        <dbReference type="ARBA" id="ARBA00023002"/>
    </source>
</evidence>
<dbReference type="InterPro" id="IPR016161">
    <property type="entry name" value="Ald_DH/histidinol_DH"/>
</dbReference>
<keyword evidence="1" id="KW-0560">Oxidoreductase</keyword>
<dbReference type="GO" id="GO:0005737">
    <property type="term" value="C:cytoplasm"/>
    <property type="evidence" value="ECO:0007669"/>
    <property type="project" value="TreeGrafter"/>
</dbReference>
<protein>
    <submittedName>
        <fullName evidence="2">Uncharacterized protein</fullName>
    </submittedName>
</protein>
<name>A0AAD7A798_9AGAR</name>
<reference evidence="2" key="1">
    <citation type="submission" date="2023-03" db="EMBL/GenBank/DDBJ databases">
        <title>Massive genome expansion in bonnet fungi (Mycena s.s.) driven by repeated elements and novel gene families across ecological guilds.</title>
        <authorList>
            <consortium name="Lawrence Berkeley National Laboratory"/>
            <person name="Harder C.B."/>
            <person name="Miyauchi S."/>
            <person name="Viragh M."/>
            <person name="Kuo A."/>
            <person name="Thoen E."/>
            <person name="Andreopoulos B."/>
            <person name="Lu D."/>
            <person name="Skrede I."/>
            <person name="Drula E."/>
            <person name="Henrissat B."/>
            <person name="Morin E."/>
            <person name="Kohler A."/>
            <person name="Barry K."/>
            <person name="LaButti K."/>
            <person name="Morin E."/>
            <person name="Salamov A."/>
            <person name="Lipzen A."/>
            <person name="Mereny Z."/>
            <person name="Hegedus B."/>
            <person name="Baldrian P."/>
            <person name="Stursova M."/>
            <person name="Weitz H."/>
            <person name="Taylor A."/>
            <person name="Grigoriev I.V."/>
            <person name="Nagy L.G."/>
            <person name="Martin F."/>
            <person name="Kauserud H."/>
        </authorList>
    </citation>
    <scope>NUCLEOTIDE SEQUENCE</scope>
    <source>
        <strain evidence="2">CBHHK002</strain>
    </source>
</reference>
<dbReference type="AlphaFoldDB" id="A0AAD7A798"/>
<accession>A0AAD7A798</accession>
<dbReference type="Proteomes" id="UP001218218">
    <property type="component" value="Unassembled WGS sequence"/>
</dbReference>
<sequence>MVQSMNAKMEMQEMLVIAIKQVLPIKGEVVFGGHMEGSTKIEVTVLKDVPVDDSFTEGLVPLYTSDSIADLEALGNREIFGPFFPIVPVDNIDAIEFVRNQEHPLIMYVFTKDSKLKQQIKGHPLGGVGQSGYGRQISKYTFDPFSYEQVSIDVSSEMEQFNAV</sequence>
<proteinExistence type="predicted"/>
<evidence type="ECO:0000313" key="3">
    <source>
        <dbReference type="Proteomes" id="UP001218218"/>
    </source>
</evidence>
<dbReference type="EMBL" id="JARIHO010000013">
    <property type="protein sequence ID" value="KAJ7351220.1"/>
    <property type="molecule type" value="Genomic_DNA"/>
</dbReference>
<evidence type="ECO:0000313" key="2">
    <source>
        <dbReference type="EMBL" id="KAJ7351220.1"/>
    </source>
</evidence>
<dbReference type="GO" id="GO:0004029">
    <property type="term" value="F:aldehyde dehydrogenase (NAD+) activity"/>
    <property type="evidence" value="ECO:0007669"/>
    <property type="project" value="TreeGrafter"/>
</dbReference>
<dbReference type="SUPFAM" id="SSF53720">
    <property type="entry name" value="ALDH-like"/>
    <property type="match status" value="1"/>
</dbReference>
<dbReference type="Gene3D" id="3.40.309.10">
    <property type="entry name" value="Aldehyde Dehydrogenase, Chain A, domain 2"/>
    <property type="match status" value="1"/>
</dbReference>
<dbReference type="InterPro" id="IPR016163">
    <property type="entry name" value="Ald_DH_C"/>
</dbReference>
<dbReference type="PANTHER" id="PTHR43570:SF16">
    <property type="entry name" value="ALDEHYDE DEHYDROGENASE TYPE III, ISOFORM Q"/>
    <property type="match status" value="1"/>
</dbReference>